<reference evidence="2 3" key="1">
    <citation type="submission" date="2016-10" db="EMBL/GenBank/DDBJ databases">
        <authorList>
            <person name="de Groot N.N."/>
        </authorList>
    </citation>
    <scope>NUCLEOTIDE SEQUENCE [LARGE SCALE GENOMIC DNA]</scope>
    <source>
        <strain evidence="2 3">CGMCC 1.10836</strain>
    </source>
</reference>
<name>A0A1H8C7Z7_9RHOB</name>
<protein>
    <recommendedName>
        <fullName evidence="4">Regulatory protein SoxS</fullName>
    </recommendedName>
</protein>
<dbReference type="SUPFAM" id="SSF52833">
    <property type="entry name" value="Thioredoxin-like"/>
    <property type="match status" value="1"/>
</dbReference>
<evidence type="ECO:0000313" key="2">
    <source>
        <dbReference type="EMBL" id="SEM90388.1"/>
    </source>
</evidence>
<dbReference type="STRING" id="1077947.SAMN05216227_100473"/>
<evidence type="ECO:0000313" key="3">
    <source>
        <dbReference type="Proteomes" id="UP000183002"/>
    </source>
</evidence>
<dbReference type="Proteomes" id="UP000183002">
    <property type="component" value="Unassembled WGS sequence"/>
</dbReference>
<organism evidence="2 3">
    <name type="scientific">Pseudorhodobacter antarcticus</name>
    <dbReference type="NCBI Taxonomy" id="1077947"/>
    <lineage>
        <taxon>Bacteria</taxon>
        <taxon>Pseudomonadati</taxon>
        <taxon>Pseudomonadota</taxon>
        <taxon>Alphaproteobacteria</taxon>
        <taxon>Rhodobacterales</taxon>
        <taxon>Paracoccaceae</taxon>
        <taxon>Pseudorhodobacter</taxon>
    </lineage>
</organism>
<evidence type="ECO:0008006" key="4">
    <source>
        <dbReference type="Google" id="ProtNLM"/>
    </source>
</evidence>
<dbReference type="AlphaFoldDB" id="A0A1H8C7Z7"/>
<keyword evidence="1" id="KW-0732">Signal</keyword>
<dbReference type="InterPro" id="IPR036249">
    <property type="entry name" value="Thioredoxin-like_sf"/>
</dbReference>
<dbReference type="RefSeq" id="WP_050518016.1">
    <property type="nucleotide sequence ID" value="NZ_FOCO01000004.1"/>
</dbReference>
<proteinExistence type="predicted"/>
<accession>A0A1H8C7Z7</accession>
<dbReference type="Gene3D" id="3.40.30.10">
    <property type="entry name" value="Glutaredoxin"/>
    <property type="match status" value="1"/>
</dbReference>
<evidence type="ECO:0000256" key="1">
    <source>
        <dbReference type="SAM" id="SignalP"/>
    </source>
</evidence>
<dbReference type="EMBL" id="FOCO01000004">
    <property type="protein sequence ID" value="SEM90388.1"/>
    <property type="molecule type" value="Genomic_DNA"/>
</dbReference>
<gene>
    <name evidence="2" type="ORF">SAMN05216227_100473</name>
</gene>
<dbReference type="OrthoDB" id="7362982at2"/>
<feature type="signal peptide" evidence="1">
    <location>
        <begin position="1"/>
        <end position="26"/>
    </location>
</feature>
<feature type="chain" id="PRO_5010267587" description="Regulatory protein SoxS" evidence="1">
    <location>
        <begin position="27"/>
        <end position="129"/>
    </location>
</feature>
<keyword evidence="3" id="KW-1185">Reference proteome</keyword>
<sequence>MLRSRRTLISHIAAIALAGSAGLASAQELTLFMVEQKGCIYCERWHAEVGDAYPKTSEGRAAPLRPIDLRADPPEGVTFARRAVFTPTFILVRDGAEIARLEGYPGEDFFWPLLAEMLTDAGAVLEPGG</sequence>